<dbReference type="OrthoDB" id="5834349at2759"/>
<feature type="region of interest" description="Disordered" evidence="1">
    <location>
        <begin position="377"/>
        <end position="459"/>
    </location>
</feature>
<dbReference type="SUPFAM" id="SSF56574">
    <property type="entry name" value="Serpins"/>
    <property type="match status" value="1"/>
</dbReference>
<organism evidence="2 3">
    <name type="scientific">Wuchereria bancrofti</name>
    <dbReference type="NCBI Taxonomy" id="6293"/>
    <lineage>
        <taxon>Eukaryota</taxon>
        <taxon>Metazoa</taxon>
        <taxon>Ecdysozoa</taxon>
        <taxon>Nematoda</taxon>
        <taxon>Chromadorea</taxon>
        <taxon>Rhabditida</taxon>
        <taxon>Spirurina</taxon>
        <taxon>Spiruromorpha</taxon>
        <taxon>Filarioidea</taxon>
        <taxon>Onchocercidae</taxon>
        <taxon>Wuchereria</taxon>
    </lineage>
</organism>
<dbReference type="InParanoid" id="A0A3P7EWY0"/>
<proteinExistence type="predicted"/>
<dbReference type="InterPro" id="IPR036186">
    <property type="entry name" value="Serpin_sf"/>
</dbReference>
<sequence>MRSFSKGVTRIYFEENHLLKFDNELMEYIEKYYGTESQEAEMIVFETEEKMKKEVVQTLCFQMDPNGQTLVNEMNKNIKEATQGTMEYVVRRDLQPKQKTRLALITSFNSTFYWKPPGKIVEAETFFYETYEKNVDTRSVMKAYRCDGLFRTCLTEDDTRVLELDSEIDGLKMYLFQPRMLFSKDFLKLLSGKQLRHYINQIGSQPIRQSIIIPRFSINSPVGLQSVFAPCKPIYHFIFKNKHPQFPYPCIARIFSPDKAEFGMIYGKVSRENFGQCHTYPLWDYYHKTKMALKIGQPESKKGIDEEMRAVTFSQRTMKDEMSEKKYQQMITVTGKMMIIEGQVGIDRKHYLIGILENENDDNRDDKRRILSSFAKSKKLKRTRTGSLNNESSTKSTTSKSTGGTNQQVSKKDEETQYDDKRDDNKYSSNNNSDKSSRTQSSIKYHDNDKSNRTQSSISSHYVHRFAAGAEIDKQILKENIEKTSNEKAIGKFKETSLQKKQAMYRFVKGPEIALANKTDTIMVERDEKPNINSYFTVKSENNQVKDMQADIIFDTPFLYMIVSKSEVGRYFVVSMGRFTNIQETNPPENMYARDIPVLLTDDNNN</sequence>
<dbReference type="EMBL" id="UYWW01012368">
    <property type="protein sequence ID" value="VDM20759.1"/>
    <property type="molecule type" value="Genomic_DNA"/>
</dbReference>
<reference evidence="2 3" key="1">
    <citation type="submission" date="2018-11" db="EMBL/GenBank/DDBJ databases">
        <authorList>
            <consortium name="Pathogen Informatics"/>
        </authorList>
    </citation>
    <scope>NUCLEOTIDE SEQUENCE [LARGE SCALE GENOMIC DNA]</scope>
</reference>
<keyword evidence="3" id="KW-1185">Reference proteome</keyword>
<evidence type="ECO:0008006" key="4">
    <source>
        <dbReference type="Google" id="ProtNLM"/>
    </source>
</evidence>
<dbReference type="AlphaFoldDB" id="A0A3P7EWY0"/>
<evidence type="ECO:0000313" key="2">
    <source>
        <dbReference type="EMBL" id="VDM20759.1"/>
    </source>
</evidence>
<feature type="compositionally biased region" description="Basic and acidic residues" evidence="1">
    <location>
        <begin position="410"/>
        <end position="426"/>
    </location>
</feature>
<protein>
    <recommendedName>
        <fullName evidence="4">Serpin domain-containing protein</fullName>
    </recommendedName>
</protein>
<gene>
    <name evidence="2" type="ORF">WBA_LOCUS11499</name>
</gene>
<accession>A0A3P7EWY0</accession>
<evidence type="ECO:0000256" key="1">
    <source>
        <dbReference type="SAM" id="MobiDB-lite"/>
    </source>
</evidence>
<feature type="compositionally biased region" description="Low complexity" evidence="1">
    <location>
        <begin position="392"/>
        <end position="405"/>
    </location>
</feature>
<dbReference type="Proteomes" id="UP000270924">
    <property type="component" value="Unassembled WGS sequence"/>
</dbReference>
<evidence type="ECO:0000313" key="3">
    <source>
        <dbReference type="Proteomes" id="UP000270924"/>
    </source>
</evidence>
<name>A0A3P7EWY0_WUCBA</name>